<evidence type="ECO:0000313" key="2">
    <source>
        <dbReference type="Proteomes" id="UP000178925"/>
    </source>
</evidence>
<proteinExistence type="predicted"/>
<dbReference type="InterPro" id="IPR035093">
    <property type="entry name" value="RelE/ParE_toxin_dom_sf"/>
</dbReference>
<gene>
    <name evidence="1" type="ORF">A2242_02210</name>
</gene>
<dbReference type="Proteomes" id="UP000178925">
    <property type="component" value="Unassembled WGS sequence"/>
</dbReference>
<dbReference type="Gene3D" id="3.30.2310.20">
    <property type="entry name" value="RelE-like"/>
    <property type="match status" value="1"/>
</dbReference>
<sequence length="93" mass="10816">MASVVFGKDFLKSAKKLPGAQQRKLADLLLTLSQNCYYPTLHTKPLSDVLTGFYSFRITRDWRVVFRFNSVDEIQPLLAGHRKDIYKIIKRKI</sequence>
<name>A0A1F5SQ66_9BACT</name>
<evidence type="ECO:0008006" key="3">
    <source>
        <dbReference type="Google" id="ProtNLM"/>
    </source>
</evidence>
<dbReference type="EMBL" id="MFGC01000006">
    <property type="protein sequence ID" value="OGF28812.1"/>
    <property type="molecule type" value="Genomic_DNA"/>
</dbReference>
<accession>A0A1F5SQ66</accession>
<dbReference type="SUPFAM" id="SSF143011">
    <property type="entry name" value="RelE-like"/>
    <property type="match status" value="1"/>
</dbReference>
<comment type="caution">
    <text evidence="1">The sequence shown here is derived from an EMBL/GenBank/DDBJ whole genome shotgun (WGS) entry which is preliminary data.</text>
</comment>
<dbReference type="STRING" id="1797995.A2242_02210"/>
<evidence type="ECO:0000313" key="1">
    <source>
        <dbReference type="EMBL" id="OGF28812.1"/>
    </source>
</evidence>
<reference evidence="1 2" key="1">
    <citation type="journal article" date="2016" name="Nat. Commun.">
        <title>Thousands of microbial genomes shed light on interconnected biogeochemical processes in an aquifer system.</title>
        <authorList>
            <person name="Anantharaman K."/>
            <person name="Brown C.T."/>
            <person name="Hug L.A."/>
            <person name="Sharon I."/>
            <person name="Castelle C.J."/>
            <person name="Probst A.J."/>
            <person name="Thomas B.C."/>
            <person name="Singh A."/>
            <person name="Wilkins M.J."/>
            <person name="Karaoz U."/>
            <person name="Brodie E.L."/>
            <person name="Williams K.H."/>
            <person name="Hubbard S.S."/>
            <person name="Banfield J.F."/>
        </authorList>
    </citation>
    <scope>NUCLEOTIDE SEQUENCE [LARGE SCALE GENOMIC DNA]</scope>
</reference>
<organism evidence="1 2">
    <name type="scientific">Candidatus Falkowbacteria bacterium RIFOXYA2_FULL_47_9</name>
    <dbReference type="NCBI Taxonomy" id="1797995"/>
    <lineage>
        <taxon>Bacteria</taxon>
        <taxon>Candidatus Falkowiibacteriota</taxon>
    </lineage>
</organism>
<dbReference type="AlphaFoldDB" id="A0A1F5SQ66"/>
<protein>
    <recommendedName>
        <fullName evidence="3">Toxin YoeB</fullName>
    </recommendedName>
</protein>